<feature type="domain" description="C2H2-type" evidence="6">
    <location>
        <begin position="36"/>
        <end position="64"/>
    </location>
</feature>
<dbReference type="AlphaFoldDB" id="A0A6P7FQL1"/>
<dbReference type="GO" id="GO:0008270">
    <property type="term" value="F:zinc ion binding"/>
    <property type="evidence" value="ECO:0007669"/>
    <property type="project" value="UniProtKB-KW"/>
</dbReference>
<evidence type="ECO:0000313" key="7">
    <source>
        <dbReference type="EnsemblMetazoa" id="XP_028135195.1"/>
    </source>
</evidence>
<dbReference type="OrthoDB" id="3561125at2759"/>
<dbReference type="SMART" id="SM00355">
    <property type="entry name" value="ZnF_C2H2"/>
    <property type="match status" value="9"/>
</dbReference>
<dbReference type="RefSeq" id="XP_028135195.1">
    <property type="nucleotide sequence ID" value="XM_028279394.1"/>
</dbReference>
<keyword evidence="3 5" id="KW-0863">Zinc-finger</keyword>
<evidence type="ECO:0000313" key="8">
    <source>
        <dbReference type="Proteomes" id="UP001652700"/>
    </source>
</evidence>
<reference evidence="7" key="2">
    <citation type="submission" date="2025-05" db="UniProtKB">
        <authorList>
            <consortium name="EnsemblMetazoa"/>
        </authorList>
    </citation>
    <scope>IDENTIFICATION</scope>
</reference>
<evidence type="ECO:0000259" key="6">
    <source>
        <dbReference type="PROSITE" id="PS50157"/>
    </source>
</evidence>
<dbReference type="PANTHER" id="PTHR24379">
    <property type="entry name" value="KRAB AND ZINC FINGER DOMAIN-CONTAINING"/>
    <property type="match status" value="1"/>
</dbReference>
<organism evidence="9">
    <name type="scientific">Diabrotica virgifera virgifera</name>
    <name type="common">western corn rootworm</name>
    <dbReference type="NCBI Taxonomy" id="50390"/>
    <lineage>
        <taxon>Eukaryota</taxon>
        <taxon>Metazoa</taxon>
        <taxon>Ecdysozoa</taxon>
        <taxon>Arthropoda</taxon>
        <taxon>Hexapoda</taxon>
        <taxon>Insecta</taxon>
        <taxon>Pterygota</taxon>
        <taxon>Neoptera</taxon>
        <taxon>Endopterygota</taxon>
        <taxon>Coleoptera</taxon>
        <taxon>Polyphaga</taxon>
        <taxon>Cucujiformia</taxon>
        <taxon>Chrysomeloidea</taxon>
        <taxon>Chrysomelidae</taxon>
        <taxon>Galerucinae</taxon>
        <taxon>Diabroticina</taxon>
        <taxon>Diabroticites</taxon>
        <taxon>Diabrotica</taxon>
    </lineage>
</organism>
<dbReference type="PROSITE" id="PS00028">
    <property type="entry name" value="ZINC_FINGER_C2H2_1"/>
    <property type="match status" value="6"/>
</dbReference>
<keyword evidence="4" id="KW-0862">Zinc</keyword>
<evidence type="ECO:0000256" key="5">
    <source>
        <dbReference type="PROSITE-ProRule" id="PRU00042"/>
    </source>
</evidence>
<dbReference type="PANTHER" id="PTHR24379:SF121">
    <property type="entry name" value="C2H2-TYPE DOMAIN-CONTAINING PROTEIN"/>
    <property type="match status" value="1"/>
</dbReference>
<evidence type="ECO:0000256" key="1">
    <source>
        <dbReference type="ARBA" id="ARBA00022723"/>
    </source>
</evidence>
<accession>A0A6P7FQL1</accession>
<gene>
    <name evidence="9" type="primary">LOC114330081</name>
</gene>
<name>A0A6P7FQL1_DIAVI</name>
<dbReference type="PROSITE" id="PS50157">
    <property type="entry name" value="ZINC_FINGER_C2H2_2"/>
    <property type="match status" value="3"/>
</dbReference>
<dbReference type="Proteomes" id="UP001652700">
    <property type="component" value="Unplaced"/>
</dbReference>
<evidence type="ECO:0000256" key="2">
    <source>
        <dbReference type="ARBA" id="ARBA00022737"/>
    </source>
</evidence>
<dbReference type="GeneID" id="114330081"/>
<dbReference type="InParanoid" id="A0A6P7FQL1"/>
<feature type="domain" description="C2H2-type" evidence="6">
    <location>
        <begin position="113"/>
        <end position="141"/>
    </location>
</feature>
<evidence type="ECO:0000256" key="3">
    <source>
        <dbReference type="ARBA" id="ARBA00022771"/>
    </source>
</evidence>
<dbReference type="KEGG" id="dvv:114330081"/>
<dbReference type="Gene3D" id="3.30.160.60">
    <property type="entry name" value="Classic Zinc Finger"/>
    <property type="match status" value="2"/>
</dbReference>
<proteinExistence type="predicted"/>
<keyword evidence="8" id="KW-1185">Reference proteome</keyword>
<dbReference type="EnsemblMetazoa" id="XM_028279394.1">
    <property type="protein sequence ID" value="XP_028135195.1"/>
    <property type="gene ID" value="LOC114330081"/>
</dbReference>
<protein>
    <submittedName>
        <fullName evidence="9">PR domain zinc finger protein 5-like</fullName>
    </submittedName>
</protein>
<reference evidence="9" key="1">
    <citation type="submission" date="2025-04" db="UniProtKB">
        <authorList>
            <consortium name="RefSeq"/>
        </authorList>
    </citation>
    <scope>IDENTIFICATION</scope>
    <source>
        <tissue evidence="9">Whole insect</tissue>
    </source>
</reference>
<dbReference type="InterPro" id="IPR013087">
    <property type="entry name" value="Znf_C2H2_type"/>
</dbReference>
<keyword evidence="2" id="KW-0677">Repeat</keyword>
<evidence type="ECO:0000313" key="9">
    <source>
        <dbReference type="RefSeq" id="XP_028135195.1"/>
    </source>
</evidence>
<keyword evidence="1" id="KW-0479">Metal-binding</keyword>
<sequence>MSIASGVRDNKCAKCGTSFANSYINIQEHIEAKHYFQCKYCFKSFITVKEIESHDKTAHLKIKCPHCAEYCKSKKQLQRHIEAKHCIKCSFCDETFISIEDVTFHDRYTHLIVECQYCDSYFRSDKGLDQHIKVQHCFPCPGCSETFKSVEIRNFHDKNVHLTVECPHCDILFRKDEDLQQHIEDQHKFVCRWCKKPFKSSEEENFHQECIHVTFDCSYCTLYFSTDKQLKEHSEKHNLNKPKYRY</sequence>
<feature type="domain" description="C2H2-type" evidence="6">
    <location>
        <begin position="215"/>
        <end position="242"/>
    </location>
</feature>
<evidence type="ECO:0000256" key="4">
    <source>
        <dbReference type="ARBA" id="ARBA00022833"/>
    </source>
</evidence>